<protein>
    <recommendedName>
        <fullName evidence="5">Transmembrane protein (Alph_Pro_TM)</fullName>
    </recommendedName>
</protein>
<name>A0A1I5PQE2_9RHOB</name>
<evidence type="ECO:0000256" key="2">
    <source>
        <dbReference type="SAM" id="SignalP"/>
    </source>
</evidence>
<dbReference type="OrthoDB" id="9815212at2"/>
<evidence type="ECO:0000313" key="3">
    <source>
        <dbReference type="EMBL" id="SFP36235.1"/>
    </source>
</evidence>
<dbReference type="STRING" id="441119.SAMN04488047_105207"/>
<organism evidence="3 4">
    <name type="scientific">Tranquillimonas alkanivorans</name>
    <dbReference type="NCBI Taxonomy" id="441119"/>
    <lineage>
        <taxon>Bacteria</taxon>
        <taxon>Pseudomonadati</taxon>
        <taxon>Pseudomonadota</taxon>
        <taxon>Alphaproteobacteria</taxon>
        <taxon>Rhodobacterales</taxon>
        <taxon>Roseobacteraceae</taxon>
        <taxon>Tranquillimonas</taxon>
    </lineage>
</organism>
<dbReference type="Proteomes" id="UP000199356">
    <property type="component" value="Unassembled WGS sequence"/>
</dbReference>
<dbReference type="AlphaFoldDB" id="A0A1I5PQE2"/>
<keyword evidence="1" id="KW-1133">Transmembrane helix</keyword>
<feature type="transmembrane region" description="Helical" evidence="1">
    <location>
        <begin position="223"/>
        <end position="247"/>
    </location>
</feature>
<evidence type="ECO:0000256" key="1">
    <source>
        <dbReference type="SAM" id="Phobius"/>
    </source>
</evidence>
<keyword evidence="2" id="KW-0732">Signal</keyword>
<dbReference type="Pfam" id="PF09608">
    <property type="entry name" value="Alph_Pro_TM"/>
    <property type="match status" value="1"/>
</dbReference>
<feature type="chain" id="PRO_5011791102" description="Transmembrane protein (Alph_Pro_TM)" evidence="2">
    <location>
        <begin position="18"/>
        <end position="249"/>
    </location>
</feature>
<evidence type="ECO:0008006" key="5">
    <source>
        <dbReference type="Google" id="ProtNLM"/>
    </source>
</evidence>
<sequence length="249" mass="27344">MLRLALLLACLALPVRAEEVVAGLSQSRISITANFDGSEILVFGAVKRQEPIIEEPPLEVVITVSGPSRPVTVRRKSRTALIWVNTEFVEVDAAPSFYAVATSGPIEEVLRHTDDLRHAITVPRAIRAVGAQVEDPTRFTEALIRIRSGQGLYQFNEGTVDVTEQTLFDTSVVLPANLVEGNYDVRIFLTREGHVVSDYSTAIFVQKVGLERFLFVLAHERPLAYGILSLVIAIAAGWGASAAFRYLRT</sequence>
<dbReference type="EMBL" id="FOXA01000005">
    <property type="protein sequence ID" value="SFP36235.1"/>
    <property type="molecule type" value="Genomic_DNA"/>
</dbReference>
<keyword evidence="1" id="KW-0812">Transmembrane</keyword>
<gene>
    <name evidence="3" type="ORF">SAMN04488047_105207</name>
</gene>
<dbReference type="InterPro" id="IPR019088">
    <property type="entry name" value="CHP02186-rel_TM"/>
</dbReference>
<keyword evidence="4" id="KW-1185">Reference proteome</keyword>
<reference evidence="3 4" key="1">
    <citation type="submission" date="2016-10" db="EMBL/GenBank/DDBJ databases">
        <authorList>
            <person name="de Groot N.N."/>
        </authorList>
    </citation>
    <scope>NUCLEOTIDE SEQUENCE [LARGE SCALE GENOMIC DNA]</scope>
    <source>
        <strain evidence="3 4">DSM 19547</strain>
    </source>
</reference>
<feature type="signal peptide" evidence="2">
    <location>
        <begin position="1"/>
        <end position="17"/>
    </location>
</feature>
<keyword evidence="1" id="KW-0472">Membrane</keyword>
<dbReference type="RefSeq" id="WP_093420523.1">
    <property type="nucleotide sequence ID" value="NZ_FOXA01000005.1"/>
</dbReference>
<evidence type="ECO:0000313" key="4">
    <source>
        <dbReference type="Proteomes" id="UP000199356"/>
    </source>
</evidence>
<accession>A0A1I5PQE2</accession>
<proteinExistence type="predicted"/>